<reference evidence="4 5" key="1">
    <citation type="submission" date="2022-10" db="EMBL/GenBank/DDBJ databases">
        <title>WGS assembly of Paspalum vaginatum 540-79.</title>
        <authorList>
            <person name="Sun G."/>
            <person name="Wase N."/>
            <person name="Shu S."/>
            <person name="Jenkins J."/>
            <person name="Zhou B."/>
            <person name="Torres-Rodriguez J."/>
            <person name="Chen C."/>
            <person name="Sandor L."/>
            <person name="Plott C."/>
            <person name="Yoshinga Y."/>
            <person name="Daum C."/>
            <person name="Qi P."/>
            <person name="Barry K."/>
            <person name="Lipzen A."/>
            <person name="Berry L."/>
            <person name="Pedersen C."/>
            <person name="Gottilla T."/>
            <person name="Foltz A."/>
            <person name="Yu H."/>
            <person name="O'Malley R."/>
            <person name="Zhang C."/>
            <person name="Devos K."/>
            <person name="Sigmon B."/>
            <person name="Yu B."/>
            <person name="Obata T."/>
            <person name="Schmutz J."/>
            <person name="Schnable J."/>
        </authorList>
    </citation>
    <scope>NUCLEOTIDE SEQUENCE [LARGE SCALE GENOMIC DNA]</scope>
    <source>
        <strain evidence="5">cv. 540-79</strain>
    </source>
</reference>
<feature type="domain" description="Glabrous enhancer-binding protein-like DBD" evidence="3">
    <location>
        <begin position="36"/>
        <end position="121"/>
    </location>
</feature>
<protein>
    <recommendedName>
        <fullName evidence="3">Glabrous enhancer-binding protein-like DBD domain-containing protein</fullName>
    </recommendedName>
</protein>
<evidence type="ECO:0000256" key="2">
    <source>
        <dbReference type="SAM" id="MobiDB-lite"/>
    </source>
</evidence>
<accession>A0A9W7X7W8</accession>
<dbReference type="Pfam" id="PF04504">
    <property type="entry name" value="GeBP-like_DBD"/>
    <property type="match status" value="1"/>
</dbReference>
<dbReference type="InterPro" id="IPR053932">
    <property type="entry name" value="GeBP-like_DBD"/>
</dbReference>
<keyword evidence="5" id="KW-1185">Reference proteome</keyword>
<feature type="region of interest" description="Disordered" evidence="2">
    <location>
        <begin position="1"/>
        <end position="35"/>
    </location>
</feature>
<name>A0A9W7X7W8_9POAL</name>
<organism evidence="4 5">
    <name type="scientific">Paspalum vaginatum</name>
    <name type="common">seashore paspalum</name>
    <dbReference type="NCBI Taxonomy" id="158149"/>
    <lineage>
        <taxon>Eukaryota</taxon>
        <taxon>Viridiplantae</taxon>
        <taxon>Streptophyta</taxon>
        <taxon>Embryophyta</taxon>
        <taxon>Tracheophyta</taxon>
        <taxon>Spermatophyta</taxon>
        <taxon>Magnoliopsida</taxon>
        <taxon>Liliopsida</taxon>
        <taxon>Poales</taxon>
        <taxon>Poaceae</taxon>
        <taxon>PACMAD clade</taxon>
        <taxon>Panicoideae</taxon>
        <taxon>Andropogonodae</taxon>
        <taxon>Paspaleae</taxon>
        <taxon>Paspalinae</taxon>
        <taxon>Paspalum</taxon>
    </lineage>
</organism>
<dbReference type="Proteomes" id="UP001164776">
    <property type="component" value="Unassembled WGS sequence"/>
</dbReference>
<proteinExistence type="inferred from homology"/>
<sequence length="135" mass="15485">MASSRGAASSSNSNIMPDRSSNDEMGRKRRPSSYTRWPYNDEALILRALVAGRRRYGQPPQLAVLYDALLPRFERKDVTDADLSKKISNLQEKYWKAVNSHKPLKTIRERKLQRLSAKVWGHDDGNDSDGDYFDL</sequence>
<dbReference type="AlphaFoldDB" id="A0A9W7X7W8"/>
<feature type="compositionally biased region" description="Low complexity" evidence="2">
    <location>
        <begin position="1"/>
        <end position="14"/>
    </location>
</feature>
<evidence type="ECO:0000259" key="3">
    <source>
        <dbReference type="Pfam" id="PF04504"/>
    </source>
</evidence>
<comment type="caution">
    <text evidence="4">The sequence shown here is derived from an EMBL/GenBank/DDBJ whole genome shotgun (WGS) entry which is preliminary data.</text>
</comment>
<dbReference type="EMBL" id="MU630845">
    <property type="protein sequence ID" value="KAJ1253651.1"/>
    <property type="molecule type" value="Genomic_DNA"/>
</dbReference>
<comment type="similarity">
    <text evidence="1">Belongs to the GeBP family.</text>
</comment>
<evidence type="ECO:0000256" key="1">
    <source>
        <dbReference type="ARBA" id="ARBA00010820"/>
    </source>
</evidence>
<evidence type="ECO:0000313" key="4">
    <source>
        <dbReference type="EMBL" id="KAJ1253651.1"/>
    </source>
</evidence>
<evidence type="ECO:0000313" key="5">
    <source>
        <dbReference type="Proteomes" id="UP001164776"/>
    </source>
</evidence>
<gene>
    <name evidence="4" type="ORF">BS78_K216700</name>
</gene>